<comment type="caution">
    <text evidence="2">The sequence shown here is derived from an EMBL/GenBank/DDBJ whole genome shotgun (WGS) entry which is preliminary data.</text>
</comment>
<evidence type="ECO:0000313" key="2">
    <source>
        <dbReference type="EMBL" id="EYE87985.1"/>
    </source>
</evidence>
<keyword evidence="3" id="KW-1185">Reference proteome</keyword>
<dbReference type="Gene3D" id="3.30.950.30">
    <property type="entry name" value="Schlafen, AAA domain"/>
    <property type="match status" value="1"/>
</dbReference>
<dbReference type="InterPro" id="IPR038461">
    <property type="entry name" value="Schlafen_AlbA_2_dom_sf"/>
</dbReference>
<dbReference type="OrthoDB" id="320597at2"/>
<keyword evidence="2" id="KW-0547">Nucleotide-binding</keyword>
<sequence length="376" mass="43118">MDAQKINSMLSREEGTKLDFKLKLNIETESGKKELAKDVCAIANSRGGRGHILFGIEDKTKKIIGINLDEFSEEQIQQVVSTRIDPPVPISVDTVNIDNHIIGVLTIYYTEQKPHQLRDNGAFYIRRGSTTDIMRKEEIASMLQDTGLINYELLPLYKACIDDLDHEKLLNFFHKSGLPLNINKSILLSMGIIAKEKDYNEYHPTCGGMLLFGKNPQIFLPHAIIRIHNYTNELNPEHYIASGTIIEMLNDACSYLRNNIDNKDYPFEIVEDFLGKSVIYRDYFEINSAIEVFINKNKIEITNPGAAVKETNRSLEKYVRRNMWLYLKVIALDSTGQYFNKSINLSELTQKFGKIKTFNILSKNLYKVILPLKIKQ</sequence>
<dbReference type="AlphaFoldDB" id="A0A017RVR4"/>
<accession>A0A017RVR4</accession>
<keyword evidence="2" id="KW-0067">ATP-binding</keyword>
<dbReference type="InterPro" id="IPR007421">
    <property type="entry name" value="Schlafen_AlbA_2_dom"/>
</dbReference>
<feature type="domain" description="Schlafen AlbA-2" evidence="1">
    <location>
        <begin position="14"/>
        <end position="134"/>
    </location>
</feature>
<organism evidence="2 3">
    <name type="scientific">Fervidicella metallireducens AeB</name>
    <dbReference type="NCBI Taxonomy" id="1403537"/>
    <lineage>
        <taxon>Bacteria</taxon>
        <taxon>Bacillati</taxon>
        <taxon>Bacillota</taxon>
        <taxon>Clostridia</taxon>
        <taxon>Eubacteriales</taxon>
        <taxon>Clostridiaceae</taxon>
        <taxon>Fervidicella</taxon>
    </lineage>
</organism>
<dbReference type="PANTHER" id="PTHR30595">
    <property type="entry name" value="GLPR-RELATED TRANSCRIPTIONAL REPRESSOR"/>
    <property type="match status" value="1"/>
</dbReference>
<dbReference type="GO" id="GO:0005524">
    <property type="term" value="F:ATP binding"/>
    <property type="evidence" value="ECO:0007669"/>
    <property type="project" value="UniProtKB-KW"/>
</dbReference>
<dbReference type="RefSeq" id="WP_035380533.1">
    <property type="nucleotide sequence ID" value="NZ_AZQP01000032.1"/>
</dbReference>
<name>A0A017RVR4_9CLOT</name>
<dbReference type="InterPro" id="IPR038475">
    <property type="entry name" value="RecG_C_sf"/>
</dbReference>
<dbReference type="EMBL" id="AZQP01000032">
    <property type="protein sequence ID" value="EYE87985.1"/>
    <property type="molecule type" value="Genomic_DNA"/>
</dbReference>
<dbReference type="Proteomes" id="UP000019681">
    <property type="component" value="Unassembled WGS sequence"/>
</dbReference>
<reference evidence="2 3" key="1">
    <citation type="journal article" date="2014" name="Genome Announc.">
        <title>Draft Genome Sequence of Fervidicella metallireducens Strain AeBT, an Iron-Reducing Thermoanaerobe from the Great Artesian Basin.</title>
        <authorList>
            <person name="Patel B.K."/>
        </authorList>
    </citation>
    <scope>NUCLEOTIDE SEQUENCE [LARGE SCALE GENOMIC DNA]</scope>
    <source>
        <strain evidence="2 3">AeB</strain>
    </source>
</reference>
<evidence type="ECO:0000313" key="3">
    <source>
        <dbReference type="Proteomes" id="UP000019681"/>
    </source>
</evidence>
<evidence type="ECO:0000259" key="1">
    <source>
        <dbReference type="Pfam" id="PF04326"/>
    </source>
</evidence>
<proteinExistence type="predicted"/>
<dbReference type="Pfam" id="PF04326">
    <property type="entry name" value="SLFN_AlbA_2"/>
    <property type="match status" value="1"/>
</dbReference>
<dbReference type="PANTHER" id="PTHR30595:SF6">
    <property type="entry name" value="SCHLAFEN ALBA-2 DOMAIN-CONTAINING PROTEIN"/>
    <property type="match status" value="1"/>
</dbReference>
<gene>
    <name evidence="2" type="ORF">Q428_10470</name>
</gene>
<dbReference type="Gene3D" id="3.30.565.60">
    <property type="match status" value="1"/>
</dbReference>
<dbReference type="STRING" id="1403537.Q428_10470"/>
<protein>
    <submittedName>
        <fullName evidence="2">ATP-binding protein</fullName>
    </submittedName>
</protein>